<dbReference type="HOGENOM" id="CLU_007251_3_1_10"/>
<name>A1BDZ9_CHLPD</name>
<evidence type="ECO:0000256" key="2">
    <source>
        <dbReference type="ARBA" id="ARBA00022803"/>
    </source>
</evidence>
<organism evidence="5 6">
    <name type="scientific">Chlorobium phaeobacteroides (strain DSM 266 / SMG 266 / 2430)</name>
    <dbReference type="NCBI Taxonomy" id="290317"/>
    <lineage>
        <taxon>Bacteria</taxon>
        <taxon>Pseudomonadati</taxon>
        <taxon>Chlorobiota</taxon>
        <taxon>Chlorobiia</taxon>
        <taxon>Chlorobiales</taxon>
        <taxon>Chlorobiaceae</taxon>
        <taxon>Chlorobium/Pelodictyon group</taxon>
        <taxon>Chlorobium</taxon>
    </lineage>
</organism>
<dbReference type="Gene3D" id="1.25.40.10">
    <property type="entry name" value="Tetratricopeptide repeat domain"/>
    <property type="match status" value="3"/>
</dbReference>
<dbReference type="InterPro" id="IPR019734">
    <property type="entry name" value="TPR_rpt"/>
</dbReference>
<evidence type="ECO:0000256" key="4">
    <source>
        <dbReference type="SAM" id="Phobius"/>
    </source>
</evidence>
<dbReference type="KEGG" id="cph:Cpha266_0570"/>
<dbReference type="Pfam" id="PF13431">
    <property type="entry name" value="TPR_17"/>
    <property type="match status" value="1"/>
</dbReference>
<dbReference type="PROSITE" id="PS50005">
    <property type="entry name" value="TPR"/>
    <property type="match status" value="4"/>
</dbReference>
<evidence type="ECO:0000256" key="3">
    <source>
        <dbReference type="PROSITE-ProRule" id="PRU00339"/>
    </source>
</evidence>
<dbReference type="InterPro" id="IPR011990">
    <property type="entry name" value="TPR-like_helical_dom_sf"/>
</dbReference>
<dbReference type="Pfam" id="PF07719">
    <property type="entry name" value="TPR_2"/>
    <property type="match status" value="1"/>
</dbReference>
<evidence type="ECO:0000256" key="1">
    <source>
        <dbReference type="ARBA" id="ARBA00022737"/>
    </source>
</evidence>
<dbReference type="STRING" id="290317.Cpha266_0570"/>
<evidence type="ECO:0000313" key="6">
    <source>
        <dbReference type="Proteomes" id="UP000008701"/>
    </source>
</evidence>
<proteinExistence type="predicted"/>
<dbReference type="EMBL" id="CP000492">
    <property type="protein sequence ID" value="ABL64626.1"/>
    <property type="molecule type" value="Genomic_DNA"/>
</dbReference>
<gene>
    <name evidence="5" type="ordered locus">Cpha266_0570</name>
</gene>
<feature type="repeat" description="TPR" evidence="3">
    <location>
        <begin position="343"/>
        <end position="376"/>
    </location>
</feature>
<feature type="repeat" description="TPR" evidence="3">
    <location>
        <begin position="236"/>
        <end position="269"/>
    </location>
</feature>
<dbReference type="OrthoDB" id="9814220at2"/>
<dbReference type="PANTHER" id="PTHR12558:SF13">
    <property type="entry name" value="CELL DIVISION CYCLE PROTEIN 27 HOMOLOG"/>
    <property type="match status" value="1"/>
</dbReference>
<keyword evidence="1" id="KW-0677">Repeat</keyword>
<dbReference type="eggNOG" id="COG0457">
    <property type="taxonomic scope" value="Bacteria"/>
</dbReference>
<keyword evidence="4" id="KW-0812">Transmembrane</keyword>
<sequence length="591" mass="66575" precursor="true">MQRLHDKIFFRKERFAKSVRPVFAYSGMVVAICILLLFFSSCSSTTIVSKSPSRAGFEKGITAEQLKGEFITASFRAAKGDYWGAIDHYRRVIKQEPDNAAVNYFMAKAFSVLDVSDSAMVYSEKAVSLSPDNLYYLKLLAGISHRLKDYKRAAEILTRVAALEPGHPENLALLALAYLSSEQPEKALDVFQEMLRLDPENERTQAQVLLLEIKLRHYQEAIGTLKELIGAGDEKEKLRLTLGELYLQTGQRDLAVAAFRSLVKDDPLFVPAWLALFEVSVQAGDQPGFIRDLHGFYTTKGVNVQNKIDLAQLFFVRSVHDSVYAEPYKAMMSALEKNYPGESRVYELKASASMQQKKYLQAIADFKQALALDAANFDAWEGLVSAYIVQNDPGAARKALMLAKRKVKGNRTRLLMLEGYLFYHIGETKKAVVVLEKALSTKDAKKEKMFYMQASVTLALCFDRLGIPAKSIRIYETILLLDPDNALAMNNLAYILSQQGSQLDKAKTLALGAVAKDPESMVYLDTLGWVYYKLGEYDKAEKALEKAFEYAVEKNQVDPEIMHHLIMVYEKLGYTEKIRVLREKTGEKKSP</sequence>
<protein>
    <submittedName>
        <fullName evidence="5">Tetratricopeptide TPR_2 repeat protein</fullName>
    </submittedName>
</protein>
<evidence type="ECO:0000313" key="5">
    <source>
        <dbReference type="EMBL" id="ABL64626.1"/>
    </source>
</evidence>
<reference evidence="5 6" key="1">
    <citation type="submission" date="2006-12" db="EMBL/GenBank/DDBJ databases">
        <title>Complete sequence of Chlorobium phaeobacteroides DSM 266.</title>
        <authorList>
            <consortium name="US DOE Joint Genome Institute"/>
            <person name="Copeland A."/>
            <person name="Lucas S."/>
            <person name="Lapidus A."/>
            <person name="Barry K."/>
            <person name="Detter J.C."/>
            <person name="Glavina del Rio T."/>
            <person name="Hammon N."/>
            <person name="Israni S."/>
            <person name="Pitluck S."/>
            <person name="Goltsman E."/>
            <person name="Schmutz J."/>
            <person name="Larimer F."/>
            <person name="Land M."/>
            <person name="Hauser L."/>
            <person name="Mikhailova N."/>
            <person name="Li T."/>
            <person name="Overmann J."/>
            <person name="Bryant D.A."/>
            <person name="Richardson P."/>
        </authorList>
    </citation>
    <scope>NUCLEOTIDE SEQUENCE [LARGE SCALE GENOMIC DNA]</scope>
    <source>
        <strain evidence="5 6">DSM 266</strain>
    </source>
</reference>
<keyword evidence="2 3" id="KW-0802">TPR repeat</keyword>
<dbReference type="Proteomes" id="UP000008701">
    <property type="component" value="Chromosome"/>
</dbReference>
<accession>A1BDZ9</accession>
<feature type="repeat" description="TPR" evidence="3">
    <location>
        <begin position="168"/>
        <end position="201"/>
    </location>
</feature>
<dbReference type="InterPro" id="IPR013105">
    <property type="entry name" value="TPR_2"/>
</dbReference>
<dbReference type="AlphaFoldDB" id="A1BDZ9"/>
<dbReference type="PANTHER" id="PTHR12558">
    <property type="entry name" value="CELL DIVISION CYCLE 16,23,27"/>
    <property type="match status" value="1"/>
</dbReference>
<feature type="transmembrane region" description="Helical" evidence="4">
    <location>
        <begin position="21"/>
        <end position="39"/>
    </location>
</feature>
<dbReference type="SMART" id="SM00028">
    <property type="entry name" value="TPR"/>
    <property type="match status" value="10"/>
</dbReference>
<keyword evidence="4" id="KW-1133">Transmembrane helix</keyword>
<feature type="repeat" description="TPR" evidence="3">
    <location>
        <begin position="521"/>
        <end position="554"/>
    </location>
</feature>
<keyword evidence="4" id="KW-0472">Membrane</keyword>
<dbReference type="SUPFAM" id="SSF48452">
    <property type="entry name" value="TPR-like"/>
    <property type="match status" value="3"/>
</dbReference>
<keyword evidence="6" id="KW-1185">Reference proteome</keyword>
<dbReference type="Pfam" id="PF14559">
    <property type="entry name" value="TPR_19"/>
    <property type="match status" value="3"/>
</dbReference>